<dbReference type="AlphaFoldDB" id="A0A483F4L2"/>
<protein>
    <submittedName>
        <fullName evidence="1">Uncharacterized protein</fullName>
    </submittedName>
</protein>
<comment type="caution">
    <text evidence="1">The sequence shown here is derived from an EMBL/GenBank/DDBJ whole genome shotgun (WGS) entry which is preliminary data.</text>
</comment>
<reference evidence="1" key="1">
    <citation type="submission" date="2019-01" db="EMBL/GenBank/DDBJ databases">
        <authorList>
            <person name="Lista F."/>
            <person name="Anselmo A."/>
        </authorList>
    </citation>
    <scope>NUCLEOTIDE SEQUENCE</scope>
    <source>
        <strain evidence="1">21S</strain>
    </source>
</reference>
<accession>A0A483F4L2</accession>
<organism evidence="1">
    <name type="scientific">Klebsiella pneumoniae</name>
    <dbReference type="NCBI Taxonomy" id="573"/>
    <lineage>
        <taxon>Bacteria</taxon>
        <taxon>Pseudomonadati</taxon>
        <taxon>Pseudomonadota</taxon>
        <taxon>Gammaproteobacteria</taxon>
        <taxon>Enterobacterales</taxon>
        <taxon>Enterobacteriaceae</taxon>
        <taxon>Klebsiella/Raoultella group</taxon>
        <taxon>Klebsiella</taxon>
        <taxon>Klebsiella pneumoniae complex</taxon>
    </lineage>
</organism>
<proteinExistence type="predicted"/>
<sequence>MAGEMHEIAPTREGVNSNAVVDRWLSSASDSEHSGIYGHSRFCNTDFDDKLACLNLSGV</sequence>
<name>A0A483F4L2_KLEPN</name>
<dbReference type="EMBL" id="SDCB01000051">
    <property type="protein sequence ID" value="TCW91045.1"/>
    <property type="molecule type" value="Genomic_DNA"/>
</dbReference>
<dbReference type="RefSeq" id="WP_048256250.1">
    <property type="nucleotide sequence ID" value="NZ_AP024173.1"/>
</dbReference>
<evidence type="ECO:0000313" key="1">
    <source>
        <dbReference type="EMBL" id="TCW91045.1"/>
    </source>
</evidence>
<gene>
    <name evidence="1" type="ORF">ETE82_25680</name>
</gene>